<sequence length="199" mass="22067">MLIKTPIMKTKFLILAIFFITISAFGQGRRANQSGIHATYGYMPVSASDSIKKESFMAIAGYNRVIGDKGFLGKIEGFYQKTKVGYTGNQFLPYEKYGLNVSAGYSYEGLYPVFLNAYVGAFGAYEKVNDGSDRDPLYGALIPEKVTGFTYGVTGSAEIEVVLVRKLSLVANYTQFYDLKSKFSKSNYALFGGLKYYID</sequence>
<evidence type="ECO:0000313" key="1">
    <source>
        <dbReference type="EMBL" id="PWN59190.1"/>
    </source>
</evidence>
<organism evidence="1 2">
    <name type="scientific">Chryseobacterium oncorhynchi</name>
    <dbReference type="NCBI Taxonomy" id="741074"/>
    <lineage>
        <taxon>Bacteria</taxon>
        <taxon>Pseudomonadati</taxon>
        <taxon>Bacteroidota</taxon>
        <taxon>Flavobacteriia</taxon>
        <taxon>Flavobacteriales</taxon>
        <taxon>Weeksellaceae</taxon>
        <taxon>Chryseobacterium group</taxon>
        <taxon>Chryseobacterium</taxon>
    </lineage>
</organism>
<evidence type="ECO:0008006" key="3">
    <source>
        <dbReference type="Google" id="ProtNLM"/>
    </source>
</evidence>
<dbReference type="EMBL" id="PPEI02000012">
    <property type="protein sequence ID" value="PWN59190.1"/>
    <property type="molecule type" value="Genomic_DNA"/>
</dbReference>
<proteinExistence type="predicted"/>
<protein>
    <recommendedName>
        <fullName evidence="3">Conjugal transfer protein TraO</fullName>
    </recommendedName>
</protein>
<evidence type="ECO:0000313" key="2">
    <source>
        <dbReference type="Proteomes" id="UP000236182"/>
    </source>
</evidence>
<keyword evidence="2" id="KW-1185">Reference proteome</keyword>
<reference evidence="1" key="1">
    <citation type="submission" date="2018-04" db="EMBL/GenBank/DDBJ databases">
        <title>Draft Genome Sequences of Chryseobacterium lactis NCTC11390T isolated from milk, Chryseobacterium oncorhynchi 701B-08T from rainbow trout, and Chryseobacterium viscerum 687B-08T from diseased fish.</title>
        <authorList>
            <person name="Jeong J.-J."/>
            <person name="Lee Y.J."/>
            <person name="Pathiraja D."/>
            <person name="Park B."/>
            <person name="Choi I.-G."/>
            <person name="Kim K.D."/>
        </authorList>
    </citation>
    <scope>NUCLEOTIDE SEQUENCE [LARGE SCALE GENOMIC DNA]</scope>
    <source>
        <strain evidence="1">701B-08</strain>
    </source>
</reference>
<dbReference type="Proteomes" id="UP000236182">
    <property type="component" value="Unassembled WGS sequence"/>
</dbReference>
<name>A0A316WL76_9FLAO</name>
<dbReference type="AlphaFoldDB" id="A0A316WL76"/>
<comment type="caution">
    <text evidence="1">The sequence shown here is derived from an EMBL/GenBank/DDBJ whole genome shotgun (WGS) entry which is preliminary data.</text>
</comment>
<accession>A0A316WL76</accession>
<gene>
    <name evidence="1" type="ORF">C1638_021525</name>
</gene>